<organism evidence="2 3">
    <name type="scientific">Senna tora</name>
    <dbReference type="NCBI Taxonomy" id="362788"/>
    <lineage>
        <taxon>Eukaryota</taxon>
        <taxon>Viridiplantae</taxon>
        <taxon>Streptophyta</taxon>
        <taxon>Embryophyta</taxon>
        <taxon>Tracheophyta</taxon>
        <taxon>Spermatophyta</taxon>
        <taxon>Magnoliopsida</taxon>
        <taxon>eudicotyledons</taxon>
        <taxon>Gunneridae</taxon>
        <taxon>Pentapetalae</taxon>
        <taxon>rosids</taxon>
        <taxon>fabids</taxon>
        <taxon>Fabales</taxon>
        <taxon>Fabaceae</taxon>
        <taxon>Caesalpinioideae</taxon>
        <taxon>Cassia clade</taxon>
        <taxon>Senna</taxon>
    </lineage>
</organism>
<dbReference type="EMBL" id="JAAIUW010000005">
    <property type="protein sequence ID" value="KAF7829733.1"/>
    <property type="molecule type" value="Genomic_DNA"/>
</dbReference>
<name>A0A834TWF1_9FABA</name>
<feature type="region of interest" description="Disordered" evidence="1">
    <location>
        <begin position="1"/>
        <end position="24"/>
    </location>
</feature>
<accession>A0A834TWF1</accession>
<sequence>MDGGLEAKAKLTGASTEPCNAGKK</sequence>
<reference evidence="2" key="1">
    <citation type="submission" date="2020-09" db="EMBL/GenBank/DDBJ databases">
        <title>Genome-Enabled Discovery of Anthraquinone Biosynthesis in Senna tora.</title>
        <authorList>
            <person name="Kang S.-H."/>
            <person name="Pandey R.P."/>
            <person name="Lee C.-M."/>
            <person name="Sim J.-S."/>
            <person name="Jeong J.-T."/>
            <person name="Choi B.-S."/>
            <person name="Jung M."/>
            <person name="Ginzburg D."/>
            <person name="Zhao K."/>
            <person name="Won S.Y."/>
            <person name="Oh T.-J."/>
            <person name="Yu Y."/>
            <person name="Kim N.-H."/>
            <person name="Lee O.R."/>
            <person name="Lee T.-H."/>
            <person name="Bashyal P."/>
            <person name="Kim T.-S."/>
            <person name="Lee W.-H."/>
            <person name="Kawkins C."/>
            <person name="Kim C.-K."/>
            <person name="Kim J.S."/>
            <person name="Ahn B.O."/>
            <person name="Rhee S.Y."/>
            <person name="Sohng J.K."/>
        </authorList>
    </citation>
    <scope>NUCLEOTIDE SEQUENCE</scope>
    <source>
        <tissue evidence="2">Leaf</tissue>
    </source>
</reference>
<evidence type="ECO:0000256" key="1">
    <source>
        <dbReference type="SAM" id="MobiDB-lite"/>
    </source>
</evidence>
<dbReference type="Proteomes" id="UP000634136">
    <property type="component" value="Unassembled WGS sequence"/>
</dbReference>
<gene>
    <name evidence="2" type="ORF">G2W53_012066</name>
</gene>
<keyword evidence="3" id="KW-1185">Reference proteome</keyword>
<protein>
    <submittedName>
        <fullName evidence="2">Uncharacterized protein</fullName>
    </submittedName>
</protein>
<dbReference type="AlphaFoldDB" id="A0A834TWF1"/>
<proteinExistence type="predicted"/>
<evidence type="ECO:0000313" key="2">
    <source>
        <dbReference type="EMBL" id="KAF7829733.1"/>
    </source>
</evidence>
<evidence type="ECO:0000313" key="3">
    <source>
        <dbReference type="Proteomes" id="UP000634136"/>
    </source>
</evidence>
<comment type="caution">
    <text evidence="2">The sequence shown here is derived from an EMBL/GenBank/DDBJ whole genome shotgun (WGS) entry which is preliminary data.</text>
</comment>